<feature type="compositionally biased region" description="Polar residues" evidence="1">
    <location>
        <begin position="418"/>
        <end position="427"/>
    </location>
</feature>
<evidence type="ECO:0000259" key="2">
    <source>
        <dbReference type="Pfam" id="PF26180"/>
    </source>
</evidence>
<dbReference type="OMA" id="DICHKSH"/>
<dbReference type="Gramene" id="ORGLA12G0081500.1">
    <property type="protein sequence ID" value="ORGLA12G0081500.1"/>
    <property type="gene ID" value="ORGLA12G0081500"/>
</dbReference>
<dbReference type="SUPFAM" id="SSF81301">
    <property type="entry name" value="Nucleotidyltransferase"/>
    <property type="match status" value="1"/>
</dbReference>
<protein>
    <recommendedName>
        <fullName evidence="2">PAP/OAS1 substrate-binding-related domain-containing protein</fullName>
    </recommendedName>
</protein>
<reference evidence="3" key="1">
    <citation type="submission" date="2015-06" db="UniProtKB">
        <authorList>
            <consortium name="EnsemblPlants"/>
        </authorList>
    </citation>
    <scope>IDENTIFICATION</scope>
</reference>
<dbReference type="InterPro" id="IPR058921">
    <property type="entry name" value="PAP/OAS1-rel"/>
</dbReference>
<dbReference type="STRING" id="4538.I1R5K9"/>
<accession>I1R5K9</accession>
<dbReference type="Gene3D" id="1.10.1410.10">
    <property type="match status" value="1"/>
</dbReference>
<dbReference type="KEGG" id="ogl:127756657"/>
<reference evidence="3 4" key="2">
    <citation type="submission" date="2018-04" db="EMBL/GenBank/DDBJ databases">
        <title>OglaRS2 (Oryza glaberrima Reference Sequence Version 2).</title>
        <authorList>
            <person name="Zhang J."/>
            <person name="Kudrna D."/>
            <person name="Lee S."/>
            <person name="Talag J."/>
            <person name="Rajasekar S."/>
            <person name="Wing R.A."/>
        </authorList>
    </citation>
    <scope>NUCLEOTIDE SEQUENCE [LARGE SCALE GENOMIC DNA]</scope>
    <source>
        <strain evidence="3 4">cv. IRGC 96717</strain>
    </source>
</reference>
<feature type="region of interest" description="Disordered" evidence="1">
    <location>
        <begin position="401"/>
        <end position="427"/>
    </location>
</feature>
<dbReference type="PANTHER" id="PTHR45979">
    <property type="entry name" value="PAP/OAS1 SUBSTRATE-BINDING DOMAIN SUPERFAMILY"/>
    <property type="match status" value="1"/>
</dbReference>
<dbReference type="Pfam" id="PF26180">
    <property type="entry name" value="PAP-OAS1"/>
    <property type="match status" value="1"/>
</dbReference>
<dbReference type="InterPro" id="IPR043519">
    <property type="entry name" value="NT_sf"/>
</dbReference>
<gene>
    <name evidence="3" type="primary">LOC127756657</name>
</gene>
<dbReference type="Proteomes" id="UP000007306">
    <property type="component" value="Chromosome 12"/>
</dbReference>
<dbReference type="Gene3D" id="3.30.460.10">
    <property type="entry name" value="Beta Polymerase, domain 2"/>
    <property type="match status" value="1"/>
</dbReference>
<dbReference type="EnsemblPlants" id="ORGLA12G0081500.1">
    <property type="protein sequence ID" value="ORGLA12G0081500.1"/>
    <property type="gene ID" value="ORGLA12G0081500"/>
</dbReference>
<feature type="region of interest" description="Disordered" evidence="1">
    <location>
        <begin position="955"/>
        <end position="992"/>
    </location>
</feature>
<feature type="domain" description="PAP/OAS1 substrate-binding-related" evidence="2">
    <location>
        <begin position="191"/>
        <end position="372"/>
    </location>
</feature>
<sequence length="992" mass="109796">MAYCEAGGSGGRSPPSGSGGGGGGGGGRRKTLAEVMATRAPRPASIRPEATRAAEAAAREVLLRVAPTEEAERRRQDVVGYLRRLLGTALGCEVIAFGSVPLKSYLPDGDVDITVLGNTALDGTCISDVHSILESEEQDSGAELEIKGLHFIDAEVKLIKCVIENIVVDISFNQIGGVSTLCFLELADRKVGKNHLFKRSIMLIKAWCYHESRILGAHHGLLSTYALETLVLYIFNIFHKSLHGPLEALYKFLEYFSKFDWDKYCISLNGPVLLSSLPNLAVEPSSIQDDLLFGKKTLPEVSDGSNINFCLKHLNIIDPLKWSNNLGRSVSRGSFYRIRGALSFGAQKLGQILMLHSDLIPTEIFGFFANTLKRHGRGERSDVGNNDSIESLLDPEHALEKDAPDFTNSDRNQDENRNPNLQRTSNRYFRDAKDRPWNKIWFTNFDIQYYNMVSGASLMSHSTSSTENGNHNIKQRCRSLMEQQNYANNQPHILTPSTHKNTLDVINSCRAELNRSDLHEEKVILSPFSPSNLLDLSGDLDLHLRCLQKIQYHLESMFDGLVQLIQEAFLSGLLDEDSFKIPTTSFSNSTDERPTGLLPVASVDTGTRNLCPVSYFPSTGDVSHKSHTEDQVNAVCQKNVVLSSGTCIISNGFASSPSPPADLESYPVSWFHNTQEIMAHGTGLQTLKNVSLLPGTDVLSNVVGQLPFLAADSQNYSFSRSHNTREKRVMRGTGTFLPRMSYYTYKERILSEKGRRERERLPDRPWKIKTNPTSYLHQHTSPEMGCSGASTGGITIDQNSSQQDYSRSSVPAEGGVFQKRALINHVSEQIQTSLPWDVHNNQHGYVYSDMNMVDNQNPGTTSEGLVGHNSESRELPIHHPPEVQFSETMASSPCILLPHCIGNGQGNLLQESNTCQPFPPATDVFHSTKTKQDENLEFESFGPIPFSPPCAKFGEAFPLPTSKGPAETKSRPDGLYQLRDEADFPPLQTRSC</sequence>
<dbReference type="AlphaFoldDB" id="I1R5K9"/>
<evidence type="ECO:0000313" key="4">
    <source>
        <dbReference type="Proteomes" id="UP000007306"/>
    </source>
</evidence>
<keyword evidence="4" id="KW-1185">Reference proteome</keyword>
<dbReference type="RefSeq" id="XP_052137975.1">
    <property type="nucleotide sequence ID" value="XM_052282015.1"/>
</dbReference>
<dbReference type="eggNOG" id="KOG1906">
    <property type="taxonomic scope" value="Eukaryota"/>
</dbReference>
<dbReference type="GeneID" id="127756657"/>
<feature type="compositionally biased region" description="Gly residues" evidence="1">
    <location>
        <begin position="7"/>
        <end position="26"/>
    </location>
</feature>
<feature type="compositionally biased region" description="Polar residues" evidence="1">
    <location>
        <begin position="770"/>
        <end position="781"/>
    </location>
</feature>
<name>I1R5K9_ORYGL</name>
<dbReference type="SUPFAM" id="SSF81631">
    <property type="entry name" value="PAP/OAS1 substrate-binding domain"/>
    <property type="match status" value="1"/>
</dbReference>
<feature type="compositionally biased region" description="Basic and acidic residues" evidence="1">
    <location>
        <begin position="966"/>
        <end position="982"/>
    </location>
</feature>
<proteinExistence type="predicted"/>
<evidence type="ECO:0000313" key="3">
    <source>
        <dbReference type="EnsemblPlants" id="ORGLA12G0081500.1"/>
    </source>
</evidence>
<feature type="region of interest" description="Disordered" evidence="1">
    <location>
        <begin position="765"/>
        <end position="786"/>
    </location>
</feature>
<feature type="region of interest" description="Disordered" evidence="1">
    <location>
        <begin position="1"/>
        <end position="31"/>
    </location>
</feature>
<dbReference type="InterPro" id="IPR058920">
    <property type="entry name" value="PAP-OAS1-bd-rel"/>
</dbReference>
<dbReference type="PANTHER" id="PTHR45979:SF26">
    <property type="entry name" value="NUCLEOTIDYLTRANSFERASE DOMAIN CONTAINING PROTEIN, EXPRESSED"/>
    <property type="match status" value="1"/>
</dbReference>
<evidence type="ECO:0000256" key="1">
    <source>
        <dbReference type="SAM" id="MobiDB-lite"/>
    </source>
</evidence>
<organism evidence="3 4">
    <name type="scientific">Oryza glaberrima</name>
    <name type="common">African rice</name>
    <dbReference type="NCBI Taxonomy" id="4538"/>
    <lineage>
        <taxon>Eukaryota</taxon>
        <taxon>Viridiplantae</taxon>
        <taxon>Streptophyta</taxon>
        <taxon>Embryophyta</taxon>
        <taxon>Tracheophyta</taxon>
        <taxon>Spermatophyta</taxon>
        <taxon>Magnoliopsida</taxon>
        <taxon>Liliopsida</taxon>
        <taxon>Poales</taxon>
        <taxon>Poaceae</taxon>
        <taxon>BOP clade</taxon>
        <taxon>Oryzoideae</taxon>
        <taxon>Oryzeae</taxon>
        <taxon>Oryzinae</taxon>
        <taxon>Oryza</taxon>
    </lineage>
</organism>
<dbReference type="HOGENOM" id="CLU_012365_0_0_1"/>